<accession>A0AAW9QLX5</accession>
<comment type="caution">
    <text evidence="11">The sequence shown here is derived from an EMBL/GenBank/DDBJ whole genome shotgun (WGS) entry which is preliminary data.</text>
</comment>
<dbReference type="GO" id="GO:0005576">
    <property type="term" value="C:extracellular region"/>
    <property type="evidence" value="ECO:0007669"/>
    <property type="project" value="UniProtKB-SubCell"/>
</dbReference>
<sequence>MSIIQTALSGTRAAQIGLDVTSQNIANVMTAGYTRQGVNLTTVQPNRSGATSVGSGVNVPALIRFSDSYKNLQMWSAASEVGKRDVAQPYLTQLEQVMGDDESGISGGLDKFFAALNAASVEPGSSPLRQQVITAADALAQRFNSLQTVLSNQRTAIYQQRSTILDQVNSLSLDVARLNDKIAAATGIGVNASGLIDERDKKINEMASLVSLQVVNQPDGSRSLSLQGGQPLVVGSTASTLRAEVNPDGSQTLKLDFASQTFSLAGTAFGGQLGGLDDLQAKVLAPLAKSITEMADQLSAGVNSKFTAGYGLDGLAGMPLFVFDPTSATSMLKINPAVLPQKLGFSSDPAQPGASDNLLDVIKLQQQPITLTSLGSVLLGDVYSQLVGKLATDSQQNQAALNTAQTVRNQAESSWKSTSGVNQDEEAVNLLQYQQMYQANMKVIAVANELFDSTLAMI</sequence>
<keyword evidence="11" id="KW-0282">Flagellum</keyword>
<dbReference type="AlphaFoldDB" id="A0AAW9QLX5"/>
<evidence type="ECO:0000259" key="8">
    <source>
        <dbReference type="Pfam" id="PF00460"/>
    </source>
</evidence>
<name>A0AAW9QLX5_9BURK</name>
<feature type="domain" description="Flagellar hook-associated protein FlgK helical" evidence="10">
    <location>
        <begin position="91"/>
        <end position="321"/>
    </location>
</feature>
<evidence type="ECO:0000256" key="7">
    <source>
        <dbReference type="RuleBase" id="RU362065"/>
    </source>
</evidence>
<comment type="subcellular location">
    <subcellularLocation>
        <location evidence="1 7">Bacterial flagellum</location>
    </subcellularLocation>
    <subcellularLocation>
        <location evidence="2 7">Secreted</location>
    </subcellularLocation>
</comment>
<dbReference type="EMBL" id="JAZIBG010000036">
    <property type="protein sequence ID" value="MEF7615595.1"/>
    <property type="molecule type" value="Genomic_DNA"/>
</dbReference>
<keyword evidence="11" id="KW-0966">Cell projection</keyword>
<dbReference type="GO" id="GO:0009424">
    <property type="term" value="C:bacterial-type flagellum hook"/>
    <property type="evidence" value="ECO:0007669"/>
    <property type="project" value="UniProtKB-UniRule"/>
</dbReference>
<evidence type="ECO:0000313" key="11">
    <source>
        <dbReference type="EMBL" id="MEF7615595.1"/>
    </source>
</evidence>
<comment type="similarity">
    <text evidence="3 7">Belongs to the flagella basal body rod proteins family.</text>
</comment>
<keyword evidence="5 7" id="KW-0964">Secreted</keyword>
<dbReference type="PANTHER" id="PTHR30033:SF1">
    <property type="entry name" value="FLAGELLAR HOOK-ASSOCIATED PROTEIN 1"/>
    <property type="match status" value="1"/>
</dbReference>
<evidence type="ECO:0000256" key="3">
    <source>
        <dbReference type="ARBA" id="ARBA00009677"/>
    </source>
</evidence>
<dbReference type="Pfam" id="PF00460">
    <property type="entry name" value="Flg_bb_rod"/>
    <property type="match status" value="1"/>
</dbReference>
<dbReference type="Pfam" id="PF06429">
    <property type="entry name" value="Flg_bbr_C"/>
    <property type="match status" value="1"/>
</dbReference>
<gene>
    <name evidence="7 11" type="primary">flgK</name>
    <name evidence="11" type="ORF">V4F39_16900</name>
</gene>
<dbReference type="InterPro" id="IPR001444">
    <property type="entry name" value="Flag_bb_rod_N"/>
</dbReference>
<keyword evidence="11" id="KW-0969">Cilium</keyword>
<feature type="domain" description="Flagellar basal body rod protein N-terminal" evidence="8">
    <location>
        <begin position="4"/>
        <end position="34"/>
    </location>
</feature>
<dbReference type="PANTHER" id="PTHR30033">
    <property type="entry name" value="FLAGELLAR HOOK-ASSOCIATED PROTEIN 1"/>
    <property type="match status" value="1"/>
</dbReference>
<evidence type="ECO:0000313" key="12">
    <source>
        <dbReference type="Proteomes" id="UP001336250"/>
    </source>
</evidence>
<evidence type="ECO:0000259" key="10">
    <source>
        <dbReference type="Pfam" id="PF22638"/>
    </source>
</evidence>
<dbReference type="SUPFAM" id="SSF64518">
    <property type="entry name" value="Phase 1 flagellin"/>
    <property type="match status" value="1"/>
</dbReference>
<dbReference type="RefSeq" id="WP_332290885.1">
    <property type="nucleotide sequence ID" value="NZ_JAZIBG010000036.1"/>
</dbReference>
<evidence type="ECO:0000256" key="4">
    <source>
        <dbReference type="ARBA" id="ARBA00016244"/>
    </source>
</evidence>
<reference evidence="11 12" key="1">
    <citation type="submission" date="2024-02" db="EMBL/GenBank/DDBJ databases">
        <title>Genome sequence of Aquincola sp. MAHUQ-54.</title>
        <authorList>
            <person name="Huq M.A."/>
        </authorList>
    </citation>
    <scope>NUCLEOTIDE SEQUENCE [LARGE SCALE GENOMIC DNA]</scope>
    <source>
        <strain evidence="11 12">MAHUQ-54</strain>
    </source>
</reference>
<keyword evidence="12" id="KW-1185">Reference proteome</keyword>
<evidence type="ECO:0000256" key="1">
    <source>
        <dbReference type="ARBA" id="ARBA00004365"/>
    </source>
</evidence>
<protein>
    <recommendedName>
        <fullName evidence="4 7">Flagellar hook-associated protein 1</fullName>
        <shortName evidence="7">HAP1</shortName>
    </recommendedName>
</protein>
<dbReference type="InterPro" id="IPR002371">
    <property type="entry name" value="FlgK"/>
</dbReference>
<dbReference type="PRINTS" id="PR01005">
    <property type="entry name" value="FLGHOOKAP1"/>
</dbReference>
<feature type="domain" description="Flagellar basal-body/hook protein C-terminal" evidence="9">
    <location>
        <begin position="418"/>
        <end position="456"/>
    </location>
</feature>
<dbReference type="NCBIfam" id="TIGR02492">
    <property type="entry name" value="flgK_ends"/>
    <property type="match status" value="1"/>
</dbReference>
<dbReference type="GO" id="GO:0005198">
    <property type="term" value="F:structural molecule activity"/>
    <property type="evidence" value="ECO:0007669"/>
    <property type="project" value="UniProtKB-UniRule"/>
</dbReference>
<dbReference type="GO" id="GO:0044780">
    <property type="term" value="P:bacterial-type flagellum assembly"/>
    <property type="evidence" value="ECO:0007669"/>
    <property type="project" value="InterPro"/>
</dbReference>
<proteinExistence type="inferred from homology"/>
<dbReference type="Proteomes" id="UP001336250">
    <property type="component" value="Unassembled WGS sequence"/>
</dbReference>
<dbReference type="Pfam" id="PF22638">
    <property type="entry name" value="FlgK_D1"/>
    <property type="match status" value="1"/>
</dbReference>
<dbReference type="InterPro" id="IPR010930">
    <property type="entry name" value="Flg_bb/hook_C_dom"/>
</dbReference>
<evidence type="ECO:0000259" key="9">
    <source>
        <dbReference type="Pfam" id="PF06429"/>
    </source>
</evidence>
<organism evidence="11 12">
    <name type="scientific">Aquincola agrisoli</name>
    <dbReference type="NCBI Taxonomy" id="3119538"/>
    <lineage>
        <taxon>Bacteria</taxon>
        <taxon>Pseudomonadati</taxon>
        <taxon>Pseudomonadota</taxon>
        <taxon>Betaproteobacteria</taxon>
        <taxon>Burkholderiales</taxon>
        <taxon>Sphaerotilaceae</taxon>
        <taxon>Aquincola</taxon>
    </lineage>
</organism>
<keyword evidence="6 7" id="KW-0975">Bacterial flagellum</keyword>
<evidence type="ECO:0000256" key="6">
    <source>
        <dbReference type="ARBA" id="ARBA00023143"/>
    </source>
</evidence>
<dbReference type="InterPro" id="IPR053927">
    <property type="entry name" value="FlgK_helical"/>
</dbReference>
<evidence type="ECO:0000256" key="5">
    <source>
        <dbReference type="ARBA" id="ARBA00022525"/>
    </source>
</evidence>
<evidence type="ECO:0000256" key="2">
    <source>
        <dbReference type="ARBA" id="ARBA00004613"/>
    </source>
</evidence>